<sequence length="296" mass="33968">MSVTRHQPNYSTVESLINALSENNRLLTEELMGDSEANAFFGFSGYSNLYLSKNKITFVSNSSQDAIAQDWSSNDWNNINISSTPSDNAKVVKFDRQMLDLLTEATKKRFVAVIEKISEMPRQLKFDAINVPLADGIFSPAVTWNGYLLHKNTFFREKAWNPLADTTVFRLTNLNPYYSRKQLAEQLTLATQTLSWPISEQVEFVAHKLRQFNTLSGDKTFQTYWVLQVAKHLAVFANHEHLLEVYPLFGANSEWINDLFERTEGPIIRQCLDRLDVVDIFCVPAKQIQRALKMDE</sequence>
<evidence type="ECO:0000313" key="1">
    <source>
        <dbReference type="EMBL" id="QYA18308.1"/>
    </source>
</evidence>
<name>A0A8F8PJU0_9VIRU</name>
<organism evidence="1">
    <name type="scientific">Clandestinovirus</name>
    <dbReference type="NCBI Taxonomy" id="2831644"/>
    <lineage>
        <taxon>Viruses</taxon>
    </lineage>
</organism>
<accession>A0A8F8PJU0</accession>
<proteinExistence type="predicted"/>
<dbReference type="EMBL" id="MZ420154">
    <property type="protein sequence ID" value="QYA18308.1"/>
    <property type="molecule type" value="Genomic_DNA"/>
</dbReference>
<gene>
    <name evidence="1" type="ORF">KOM_12_38</name>
</gene>
<reference evidence="1" key="1">
    <citation type="submission" date="2021-06" db="EMBL/GenBank/DDBJ databases">
        <authorList>
            <person name="Rolland C."/>
        </authorList>
    </citation>
    <scope>NUCLEOTIDE SEQUENCE</scope>
    <source>
        <strain evidence="1">347.936635</strain>
    </source>
</reference>
<protein>
    <submittedName>
        <fullName evidence="1">Uncharacterized protein</fullName>
    </submittedName>
</protein>